<dbReference type="VEuPathDB" id="FungiDB:BO97DRAFT_406111"/>
<protein>
    <submittedName>
        <fullName evidence="2">Uncharacterized protein</fullName>
    </submittedName>
</protein>
<dbReference type="AlphaFoldDB" id="A0A395HV74"/>
<feature type="region of interest" description="Disordered" evidence="1">
    <location>
        <begin position="1"/>
        <end position="60"/>
    </location>
</feature>
<dbReference type="Proteomes" id="UP000248961">
    <property type="component" value="Unassembled WGS sequence"/>
</dbReference>
<feature type="compositionally biased region" description="Polar residues" evidence="1">
    <location>
        <begin position="9"/>
        <end position="21"/>
    </location>
</feature>
<reference evidence="2 3" key="1">
    <citation type="submission" date="2018-02" db="EMBL/GenBank/DDBJ databases">
        <title>The genomes of Aspergillus section Nigri reveals drivers in fungal speciation.</title>
        <authorList>
            <consortium name="DOE Joint Genome Institute"/>
            <person name="Vesth T.C."/>
            <person name="Nybo J."/>
            <person name="Theobald S."/>
            <person name="Brandl J."/>
            <person name="Frisvad J.C."/>
            <person name="Nielsen K.F."/>
            <person name="Lyhne E.K."/>
            <person name="Kogle M.E."/>
            <person name="Kuo A."/>
            <person name="Riley R."/>
            <person name="Clum A."/>
            <person name="Nolan M."/>
            <person name="Lipzen A."/>
            <person name="Salamov A."/>
            <person name="Henrissat B."/>
            <person name="Wiebenga A."/>
            <person name="De vries R.P."/>
            <person name="Grigoriev I.V."/>
            <person name="Mortensen U.H."/>
            <person name="Andersen M.R."/>
            <person name="Baker S.E."/>
        </authorList>
    </citation>
    <scope>NUCLEOTIDE SEQUENCE [LARGE SCALE GENOMIC DNA]</scope>
    <source>
        <strain evidence="2 3">CBS 101889</strain>
    </source>
</reference>
<gene>
    <name evidence="2" type="ORF">BO97DRAFT_406111</name>
</gene>
<organism evidence="2 3">
    <name type="scientific">Aspergillus homomorphus (strain CBS 101889)</name>
    <dbReference type="NCBI Taxonomy" id="1450537"/>
    <lineage>
        <taxon>Eukaryota</taxon>
        <taxon>Fungi</taxon>
        <taxon>Dikarya</taxon>
        <taxon>Ascomycota</taxon>
        <taxon>Pezizomycotina</taxon>
        <taxon>Eurotiomycetes</taxon>
        <taxon>Eurotiomycetidae</taxon>
        <taxon>Eurotiales</taxon>
        <taxon>Aspergillaceae</taxon>
        <taxon>Aspergillus</taxon>
        <taxon>Aspergillus subgen. Circumdati</taxon>
    </lineage>
</organism>
<accession>A0A395HV74</accession>
<evidence type="ECO:0000256" key="1">
    <source>
        <dbReference type="SAM" id="MobiDB-lite"/>
    </source>
</evidence>
<evidence type="ECO:0000313" key="2">
    <source>
        <dbReference type="EMBL" id="RAL11429.1"/>
    </source>
</evidence>
<dbReference type="RefSeq" id="XP_025550583.1">
    <property type="nucleotide sequence ID" value="XM_025695345.1"/>
</dbReference>
<evidence type="ECO:0000313" key="3">
    <source>
        <dbReference type="Proteomes" id="UP000248961"/>
    </source>
</evidence>
<proteinExistence type="predicted"/>
<name>A0A395HV74_ASPHC</name>
<sequence>MAPDDPVGQVSSLRPGISSSPAMIKQPGQQLFPGIAAGHSSGDQSWQGVRMSLGCRPRGL</sequence>
<dbReference type="GeneID" id="37199634"/>
<dbReference type="EMBL" id="KZ824288">
    <property type="protein sequence ID" value="RAL11429.1"/>
    <property type="molecule type" value="Genomic_DNA"/>
</dbReference>
<keyword evidence="3" id="KW-1185">Reference proteome</keyword>